<reference evidence="4" key="1">
    <citation type="submission" date="2024-07" db="EMBL/GenBank/DDBJ databases">
        <authorList>
            <person name="Yu S.T."/>
        </authorList>
    </citation>
    <scope>NUCLEOTIDE SEQUENCE</scope>
    <source>
        <strain evidence="4">R28</strain>
    </source>
</reference>
<name>A0AB39PXK8_9ACTN</name>
<evidence type="ECO:0000259" key="3">
    <source>
        <dbReference type="Pfam" id="PF00144"/>
    </source>
</evidence>
<dbReference type="SUPFAM" id="SSF56601">
    <property type="entry name" value="beta-lactamase/transpeptidase-like"/>
    <property type="match status" value="1"/>
</dbReference>
<evidence type="ECO:0000313" key="4">
    <source>
        <dbReference type="EMBL" id="XDQ34826.1"/>
    </source>
</evidence>
<feature type="signal peptide" evidence="2">
    <location>
        <begin position="1"/>
        <end position="31"/>
    </location>
</feature>
<accession>A0AB39PXK8</accession>
<protein>
    <submittedName>
        <fullName evidence="4">Serine hydrolase domain-containing protein</fullName>
        <ecNumber evidence="4">3.-.-.-</ecNumber>
    </submittedName>
</protein>
<sequence>MTVRTTKATRTTLVAATAVALSVALAAPALAATPAGAGHDATRKAMEAAVDVGVPGVTVTAKDGRSTWSATAGVGNLKTGKPRSADDRYRVGSITKTFVATVLLQLEAEGRLSLDDTVQEWLPGLVTGNGHDGSRITLRQLLNHTSGIFNYTADEDFGRTYFLKDGFFEHRYDTKKPEELVALAMTHKPDFEPGTSWNYSNTNFVLAGMVIEKATGRPYGDAVRDRIIKPLHLTATSVPGTRVTVPGPSSRAYSKLAETATGPTYDVTKINPSIAYSAGEMISNSTDLNHFYAALLRGKLLPREQLAEMTTTVPVNEATGYGLGLMKSELSCGVTVWGHGGGIHGSISEAITTKDGRRSLAFNLNGDWSGDTGAVIEAEFCGTKPAKAGDRAGSDTEHRADSGVRFAPPRIG</sequence>
<feature type="region of interest" description="Disordered" evidence="1">
    <location>
        <begin position="386"/>
        <end position="412"/>
    </location>
</feature>
<dbReference type="Gene3D" id="3.40.710.10">
    <property type="entry name" value="DD-peptidase/beta-lactamase superfamily"/>
    <property type="match status" value="1"/>
</dbReference>
<feature type="domain" description="Beta-lactamase-related" evidence="3">
    <location>
        <begin position="46"/>
        <end position="346"/>
    </location>
</feature>
<keyword evidence="2" id="KW-0732">Signal</keyword>
<dbReference type="AlphaFoldDB" id="A0AB39PXK8"/>
<feature type="chain" id="PRO_5044287930" evidence="2">
    <location>
        <begin position="32"/>
        <end position="412"/>
    </location>
</feature>
<dbReference type="RefSeq" id="WP_369169405.1">
    <property type="nucleotide sequence ID" value="NZ_CP163439.1"/>
</dbReference>
<dbReference type="PANTHER" id="PTHR46825:SF7">
    <property type="entry name" value="D-ALANYL-D-ALANINE CARBOXYPEPTIDASE"/>
    <property type="match status" value="1"/>
</dbReference>
<proteinExistence type="predicted"/>
<keyword evidence="4" id="KW-0378">Hydrolase</keyword>
<feature type="compositionally biased region" description="Basic and acidic residues" evidence="1">
    <location>
        <begin position="387"/>
        <end position="402"/>
    </location>
</feature>
<dbReference type="GO" id="GO:0016787">
    <property type="term" value="F:hydrolase activity"/>
    <property type="evidence" value="ECO:0007669"/>
    <property type="project" value="UniProtKB-KW"/>
</dbReference>
<dbReference type="InterPro" id="IPR001466">
    <property type="entry name" value="Beta-lactam-related"/>
</dbReference>
<evidence type="ECO:0000256" key="2">
    <source>
        <dbReference type="SAM" id="SignalP"/>
    </source>
</evidence>
<dbReference type="InterPro" id="IPR012338">
    <property type="entry name" value="Beta-lactam/transpept-like"/>
</dbReference>
<dbReference type="Pfam" id="PF00144">
    <property type="entry name" value="Beta-lactamase"/>
    <property type="match status" value="1"/>
</dbReference>
<dbReference type="PANTHER" id="PTHR46825">
    <property type="entry name" value="D-ALANYL-D-ALANINE-CARBOXYPEPTIDASE/ENDOPEPTIDASE AMPH"/>
    <property type="match status" value="1"/>
</dbReference>
<evidence type="ECO:0000256" key="1">
    <source>
        <dbReference type="SAM" id="MobiDB-lite"/>
    </source>
</evidence>
<organism evidence="4">
    <name type="scientific">Streptomyces sp. R28</name>
    <dbReference type="NCBI Taxonomy" id="3238628"/>
    <lineage>
        <taxon>Bacteria</taxon>
        <taxon>Bacillati</taxon>
        <taxon>Actinomycetota</taxon>
        <taxon>Actinomycetes</taxon>
        <taxon>Kitasatosporales</taxon>
        <taxon>Streptomycetaceae</taxon>
        <taxon>Streptomyces</taxon>
    </lineage>
</organism>
<dbReference type="EC" id="3.-.-.-" evidence="4"/>
<gene>
    <name evidence="4" type="ORF">AB5J49_16575</name>
</gene>
<dbReference type="InterPro" id="IPR050491">
    <property type="entry name" value="AmpC-like"/>
</dbReference>
<dbReference type="EMBL" id="CP163439">
    <property type="protein sequence ID" value="XDQ34826.1"/>
    <property type="molecule type" value="Genomic_DNA"/>
</dbReference>